<feature type="domain" description="Large ribosomal subunit protein bL25 L25" evidence="6">
    <location>
        <begin position="9"/>
        <end position="95"/>
    </location>
</feature>
<keyword evidence="3 5" id="KW-0689">Ribosomal protein</keyword>
<organism evidence="8 9">
    <name type="scientific">Candidatus Geothrix skivensis</name>
    <dbReference type="NCBI Taxonomy" id="2954439"/>
    <lineage>
        <taxon>Bacteria</taxon>
        <taxon>Pseudomonadati</taxon>
        <taxon>Acidobacteriota</taxon>
        <taxon>Holophagae</taxon>
        <taxon>Holophagales</taxon>
        <taxon>Holophagaceae</taxon>
        <taxon>Geothrix</taxon>
    </lineage>
</organism>
<dbReference type="InterPro" id="IPR037121">
    <property type="entry name" value="Ribosomal_bL25_C"/>
</dbReference>
<dbReference type="GO" id="GO:0008097">
    <property type="term" value="F:5S rRNA binding"/>
    <property type="evidence" value="ECO:0007669"/>
    <property type="project" value="InterPro"/>
</dbReference>
<comment type="caution">
    <text evidence="8">The sequence shown here is derived from an EMBL/GenBank/DDBJ whole genome shotgun (WGS) entry which is preliminary data.</text>
</comment>
<dbReference type="CDD" id="cd00495">
    <property type="entry name" value="Ribosomal_L25_TL5_CTC"/>
    <property type="match status" value="1"/>
</dbReference>
<protein>
    <recommendedName>
        <fullName evidence="5">Large ribosomal subunit protein bL25</fullName>
    </recommendedName>
    <alternativeName>
        <fullName evidence="5">General stress protein CTC</fullName>
    </alternativeName>
</protein>
<dbReference type="EMBL" id="JADKIO010000002">
    <property type="protein sequence ID" value="MBK9794971.1"/>
    <property type="molecule type" value="Genomic_DNA"/>
</dbReference>
<dbReference type="GO" id="GO:0022625">
    <property type="term" value="C:cytosolic large ribosomal subunit"/>
    <property type="evidence" value="ECO:0007669"/>
    <property type="project" value="TreeGrafter"/>
</dbReference>
<evidence type="ECO:0000256" key="1">
    <source>
        <dbReference type="ARBA" id="ARBA00022730"/>
    </source>
</evidence>
<dbReference type="GO" id="GO:0006412">
    <property type="term" value="P:translation"/>
    <property type="evidence" value="ECO:0007669"/>
    <property type="project" value="UniProtKB-UniRule"/>
</dbReference>
<sequence length="215" mass="23128">MSQEVLIVPKRETFGKASIRELKKNGLIPAVVYGLKEAPVAIAISPKAVARVLASDTGLNSVVFLQREGTDIKRHVIIKDVQRDPITSRLRHVDFMRVDMALKVRVKVPVRLVGTSIGVKAMGGVLDFAHREIEIECLPSVIPAHIDVDITNLAVGDSVRFEQLALGANIVITGDAHQVVCSVHGKAAEEEVAAPVAAAAVEPEVAKKGKKDDKK</sequence>
<dbReference type="HAMAP" id="MF_01334">
    <property type="entry name" value="Ribosomal_bL25_CTC"/>
    <property type="match status" value="1"/>
</dbReference>
<evidence type="ECO:0000259" key="6">
    <source>
        <dbReference type="Pfam" id="PF01386"/>
    </source>
</evidence>
<dbReference type="InterPro" id="IPR020056">
    <property type="entry name" value="Rbsml_bL25/Gln-tRNA_synth_N"/>
</dbReference>
<evidence type="ECO:0000256" key="2">
    <source>
        <dbReference type="ARBA" id="ARBA00022884"/>
    </source>
</evidence>
<gene>
    <name evidence="5" type="primary">rplY</name>
    <name evidence="5" type="synonym">ctc</name>
    <name evidence="8" type="ORF">IPP58_00475</name>
</gene>
<evidence type="ECO:0000256" key="5">
    <source>
        <dbReference type="HAMAP-Rule" id="MF_01334"/>
    </source>
</evidence>
<evidence type="ECO:0000313" key="8">
    <source>
        <dbReference type="EMBL" id="MBK9794971.1"/>
    </source>
</evidence>
<comment type="subunit">
    <text evidence="5">Part of the 50S ribosomal subunit; part of the 5S rRNA/L5/L18/L25 subcomplex. Contacts the 5S rRNA. Binds to the 5S rRNA independently of L5 and L18.</text>
</comment>
<dbReference type="GO" id="GO:0003735">
    <property type="term" value="F:structural constituent of ribosome"/>
    <property type="evidence" value="ECO:0007669"/>
    <property type="project" value="InterPro"/>
</dbReference>
<comment type="function">
    <text evidence="5">This is one of the proteins that binds to the 5S RNA in the ribosome where it forms part of the central protuberance.</text>
</comment>
<keyword evidence="4 5" id="KW-0687">Ribonucleoprotein</keyword>
<evidence type="ECO:0000256" key="3">
    <source>
        <dbReference type="ARBA" id="ARBA00022980"/>
    </source>
</evidence>
<accession>A0A9D7XFC9</accession>
<keyword evidence="1 5" id="KW-0699">rRNA-binding</keyword>
<dbReference type="NCBIfam" id="TIGR00731">
    <property type="entry name" value="bL25_bact_ctc"/>
    <property type="match status" value="1"/>
</dbReference>
<dbReference type="InterPro" id="IPR029751">
    <property type="entry name" value="Ribosomal_L25_dom"/>
</dbReference>
<comment type="similarity">
    <text evidence="5">Belongs to the bacterial ribosomal protein bL25 family. CTC subfamily.</text>
</comment>
<dbReference type="InterPro" id="IPR020057">
    <property type="entry name" value="Ribosomal_bL25_b-dom"/>
</dbReference>
<dbReference type="InterPro" id="IPR020930">
    <property type="entry name" value="Ribosomal_uL5_bac-type"/>
</dbReference>
<evidence type="ECO:0000256" key="4">
    <source>
        <dbReference type="ARBA" id="ARBA00023274"/>
    </source>
</evidence>
<proteinExistence type="inferred from homology"/>
<evidence type="ECO:0000313" key="9">
    <source>
        <dbReference type="Proteomes" id="UP000886657"/>
    </source>
</evidence>
<dbReference type="Pfam" id="PF14693">
    <property type="entry name" value="Ribosomal_TL5_C"/>
    <property type="match status" value="1"/>
</dbReference>
<dbReference type="PANTHER" id="PTHR33284:SF1">
    <property type="entry name" value="RIBOSOMAL PROTEIN L25_GLN-TRNA SYNTHETASE, ANTI-CODON-BINDING DOMAIN-CONTAINING PROTEIN"/>
    <property type="match status" value="1"/>
</dbReference>
<dbReference type="InterPro" id="IPR011035">
    <property type="entry name" value="Ribosomal_bL25/Gln-tRNA_synth"/>
</dbReference>
<dbReference type="PANTHER" id="PTHR33284">
    <property type="entry name" value="RIBOSOMAL PROTEIN L25/GLN-TRNA SYNTHETASE, ANTI-CODON-BINDING DOMAIN-CONTAINING PROTEIN"/>
    <property type="match status" value="1"/>
</dbReference>
<dbReference type="AlphaFoldDB" id="A0A9D7XFC9"/>
<dbReference type="Proteomes" id="UP000886657">
    <property type="component" value="Unassembled WGS sequence"/>
</dbReference>
<dbReference type="Gene3D" id="2.170.120.20">
    <property type="entry name" value="Ribosomal protein L25, beta domain"/>
    <property type="match status" value="1"/>
</dbReference>
<dbReference type="InterPro" id="IPR001021">
    <property type="entry name" value="Ribosomal_bL25_long"/>
</dbReference>
<name>A0A9D7XFC9_9BACT</name>
<feature type="domain" description="Large ribosomal subunit protein bL25 beta" evidence="7">
    <location>
        <begin position="103"/>
        <end position="185"/>
    </location>
</feature>
<evidence type="ECO:0000259" key="7">
    <source>
        <dbReference type="Pfam" id="PF14693"/>
    </source>
</evidence>
<keyword evidence="2 5" id="KW-0694">RNA-binding</keyword>
<dbReference type="Gene3D" id="2.40.240.10">
    <property type="entry name" value="Ribosomal Protein L25, Chain P"/>
    <property type="match status" value="1"/>
</dbReference>
<dbReference type="Pfam" id="PF01386">
    <property type="entry name" value="Ribosomal_L25p"/>
    <property type="match status" value="1"/>
</dbReference>
<reference evidence="8" key="1">
    <citation type="submission" date="2020-10" db="EMBL/GenBank/DDBJ databases">
        <title>Connecting structure to function with the recovery of over 1000 high-quality activated sludge metagenome-assembled genomes encoding full-length rRNA genes using long-read sequencing.</title>
        <authorList>
            <person name="Singleton C.M."/>
            <person name="Petriglieri F."/>
            <person name="Kristensen J.M."/>
            <person name="Kirkegaard R.H."/>
            <person name="Michaelsen T.Y."/>
            <person name="Andersen M.H."/>
            <person name="Karst S.M."/>
            <person name="Dueholm M.S."/>
            <person name="Nielsen P.H."/>
            <person name="Albertsen M."/>
        </authorList>
    </citation>
    <scope>NUCLEOTIDE SEQUENCE</scope>
    <source>
        <strain evidence="8">Skiv_18-Q3-R9-52_MAXAC.067</strain>
    </source>
</reference>
<dbReference type="SUPFAM" id="SSF50715">
    <property type="entry name" value="Ribosomal protein L25-like"/>
    <property type="match status" value="1"/>
</dbReference>